<feature type="compositionally biased region" description="Basic and acidic residues" evidence="1">
    <location>
        <begin position="924"/>
        <end position="943"/>
    </location>
</feature>
<dbReference type="AlphaFoldDB" id="A0AAN9T7X0"/>
<evidence type="ECO:0000313" key="4">
    <source>
        <dbReference type="EMBL" id="KAK7573669.1"/>
    </source>
</evidence>
<feature type="region of interest" description="Disordered" evidence="1">
    <location>
        <begin position="1"/>
        <end position="69"/>
    </location>
</feature>
<evidence type="ECO:0000256" key="1">
    <source>
        <dbReference type="SAM" id="MobiDB-lite"/>
    </source>
</evidence>
<accession>A0AAN9T7X0</accession>
<dbReference type="InterPro" id="IPR011604">
    <property type="entry name" value="PDDEXK-like_dom_sf"/>
</dbReference>
<reference evidence="4 5" key="1">
    <citation type="submission" date="2024-03" db="EMBL/GenBank/DDBJ databases">
        <title>Adaptation during the transition from Ophiocordyceps entomopathogen to insect associate is accompanied by gene loss and intensified selection.</title>
        <authorList>
            <person name="Ward C.M."/>
            <person name="Onetto C.A."/>
            <person name="Borneman A.R."/>
        </authorList>
    </citation>
    <scope>NUCLEOTIDE SEQUENCE [LARGE SCALE GENOMIC DNA]</scope>
    <source>
        <strain evidence="4">AWRI1</strain>
        <tissue evidence="4">Single Adult Female</tissue>
    </source>
</reference>
<feature type="region of interest" description="Disordered" evidence="1">
    <location>
        <begin position="915"/>
        <end position="943"/>
    </location>
</feature>
<dbReference type="Pfam" id="PF20700">
    <property type="entry name" value="Mutator"/>
    <property type="match status" value="1"/>
</dbReference>
<dbReference type="PANTHER" id="PTHR46609">
    <property type="entry name" value="EXONUCLEASE, PHAGE-TYPE/RECB, C-TERMINAL DOMAIN-CONTAINING PROTEIN"/>
    <property type="match status" value="1"/>
</dbReference>
<evidence type="ECO:0000313" key="5">
    <source>
        <dbReference type="Proteomes" id="UP001367676"/>
    </source>
</evidence>
<dbReference type="InterPro" id="IPR051703">
    <property type="entry name" value="NF-kappa-B_Signaling_Reg"/>
</dbReference>
<feature type="domain" description="Mutator-like transposase" evidence="3">
    <location>
        <begin position="139"/>
        <end position="513"/>
    </location>
</feature>
<feature type="compositionally biased region" description="Basic residues" evidence="1">
    <location>
        <begin position="38"/>
        <end position="58"/>
    </location>
</feature>
<dbReference type="InterPro" id="IPR049012">
    <property type="entry name" value="Mutator_transp_dom"/>
</dbReference>
<sequence length="943" mass="107223">MNPSTMTSASSSAPTNNGASQVEHEQHTIQKGVIDNRSRKRKPGKLILSAHRKKRKSFPPRSLWKVKSRESAVENDNVDYTIEDRVSESDNFTTLPESSFRTPPIEQSNTDVQSVELSNLIIEKENPEFSQSPINQLSGRRIVDFPYLLEQIYTLDAHNMQFACRFSNLKFQHEKSRGLAYEWNFKCDMCNQHFQLYSDRNIDRGSPKEQISHMPVLTAAIGGVVASGNGQAVLDCILSAMEIPTISSATYTKVSNKVNDIFIEAAVKEMIEAGKEEAELAIRAGDVGKDGVPNVKVTADGCWARRSFGRNYASLGGTGVIVGLRTQKVLFMCILNKYCYKCSRRESQKTDFTNSSVPVTDHVCFKNYEGASSNMEQVALVEGFCCSMQMHGVRYSHMVADGDSNVFKKILEANPYGNDFKIQKVACKNHVLRCFRNNLEDYCSSSSNRYHPLIAAKKTLSKAKERMANAIDSACRYRGTENAENAVQLLKNDIMNVSNHIFGDHAKCADYFCDKKNESSQNRIPELQETDAFNKLRELLLRVANQSDTLIFNQTNNYVESFNAVICKTIAGKRVNYTGGNGYHGRGSLALLSYNRKQPLKILHKKVCNKSPSCVISRKHDLRLLRRRNYNKTNKKAKKRLRFERNEKNDSYGLSKNPDLEPEIYAAKREEFMSKMALSAEEREHLEESTRGQAATTLWKEERRKRITASIFGNVCKMKENTSSARMVENIVAPNFRGTYSTSYGNRMEPLAKAKFEAEKNITLENCGLLIHPNYPFLGASPDGLISNNQVLEIKCPSTLSENTMDEVRAKFEDGKIRCLDRNGVLISNDNYFYQIQGQLEISNRESAIFLMYGPHFMYCQEVKRDKDFWSQNMLPKLKKFYENCLLPELIDSRLERQRPVRNVNFEGVEVDPNVKKKKTATTKKRDLNKKPNIENRSDILDN</sequence>
<dbReference type="SUPFAM" id="SSF52980">
    <property type="entry name" value="Restriction endonuclease-like"/>
    <property type="match status" value="1"/>
</dbReference>
<dbReference type="Gene3D" id="3.90.320.10">
    <property type="match status" value="1"/>
</dbReference>
<name>A0AAN9T7X0_9HEMI</name>
<feature type="domain" description="YqaJ viral recombinase" evidence="2">
    <location>
        <begin position="699"/>
        <end position="845"/>
    </location>
</feature>
<evidence type="ECO:0000259" key="3">
    <source>
        <dbReference type="Pfam" id="PF20700"/>
    </source>
</evidence>
<dbReference type="InterPro" id="IPR019080">
    <property type="entry name" value="YqaJ_viral_recombinase"/>
</dbReference>
<evidence type="ECO:0000259" key="2">
    <source>
        <dbReference type="Pfam" id="PF09588"/>
    </source>
</evidence>
<dbReference type="PANTHER" id="PTHR46609:SF8">
    <property type="entry name" value="YQAJ VIRAL RECOMBINASE DOMAIN-CONTAINING PROTEIN"/>
    <property type="match status" value="1"/>
</dbReference>
<evidence type="ECO:0008006" key="6">
    <source>
        <dbReference type="Google" id="ProtNLM"/>
    </source>
</evidence>
<organism evidence="4 5">
    <name type="scientific">Parthenolecanium corni</name>
    <dbReference type="NCBI Taxonomy" id="536013"/>
    <lineage>
        <taxon>Eukaryota</taxon>
        <taxon>Metazoa</taxon>
        <taxon>Ecdysozoa</taxon>
        <taxon>Arthropoda</taxon>
        <taxon>Hexapoda</taxon>
        <taxon>Insecta</taxon>
        <taxon>Pterygota</taxon>
        <taxon>Neoptera</taxon>
        <taxon>Paraneoptera</taxon>
        <taxon>Hemiptera</taxon>
        <taxon>Sternorrhyncha</taxon>
        <taxon>Coccoidea</taxon>
        <taxon>Coccidae</taxon>
        <taxon>Parthenolecanium</taxon>
    </lineage>
</organism>
<protein>
    <recommendedName>
        <fullName evidence="6">YqaJ viral recombinase domain-containing protein</fullName>
    </recommendedName>
</protein>
<feature type="compositionally biased region" description="Low complexity" evidence="1">
    <location>
        <begin position="1"/>
        <end position="20"/>
    </location>
</feature>
<gene>
    <name evidence="4" type="ORF">V9T40_010860</name>
</gene>
<dbReference type="CDD" id="cd22343">
    <property type="entry name" value="PDDEXK_lambda_exonuclease-like"/>
    <property type="match status" value="1"/>
</dbReference>
<comment type="caution">
    <text evidence="4">The sequence shown here is derived from an EMBL/GenBank/DDBJ whole genome shotgun (WGS) entry which is preliminary data.</text>
</comment>
<dbReference type="EMBL" id="JBBCAQ010000037">
    <property type="protein sequence ID" value="KAK7573669.1"/>
    <property type="molecule type" value="Genomic_DNA"/>
</dbReference>
<dbReference type="Pfam" id="PF09588">
    <property type="entry name" value="YqaJ"/>
    <property type="match status" value="1"/>
</dbReference>
<proteinExistence type="predicted"/>
<dbReference type="InterPro" id="IPR011335">
    <property type="entry name" value="Restrct_endonuc-II-like"/>
</dbReference>
<keyword evidence="5" id="KW-1185">Reference proteome</keyword>
<dbReference type="GO" id="GO:0006281">
    <property type="term" value="P:DNA repair"/>
    <property type="evidence" value="ECO:0007669"/>
    <property type="project" value="UniProtKB-ARBA"/>
</dbReference>
<dbReference type="Proteomes" id="UP001367676">
    <property type="component" value="Unassembled WGS sequence"/>
</dbReference>